<dbReference type="PIRSF" id="PIRSF019307">
    <property type="entry name" value="UCP019307"/>
    <property type="match status" value="1"/>
</dbReference>
<protein>
    <submittedName>
        <fullName evidence="1">Cupin</fullName>
    </submittedName>
</protein>
<dbReference type="EMBL" id="JALBUU010000105">
    <property type="protein sequence ID" value="MCI0756248.1"/>
    <property type="molecule type" value="Genomic_DNA"/>
</dbReference>
<dbReference type="Proteomes" id="UP001201985">
    <property type="component" value="Unassembled WGS sequence"/>
</dbReference>
<dbReference type="InterPro" id="IPR014710">
    <property type="entry name" value="RmlC-like_jellyroll"/>
</dbReference>
<dbReference type="PANTHER" id="PTHR36448:SF2">
    <property type="entry name" value="CUPIN TYPE-1 DOMAIN-CONTAINING PROTEIN"/>
    <property type="match status" value="1"/>
</dbReference>
<sequence>MTHPEALPLADNGAGFPNSPLPLLVYRDVLPADAVAQEAAFARYGWSHAWRDGIFGYHHFHSIAHEVLGLAAGEVSVEFGGPAGRVLTLRAWDVAVIPAGVAHRNAGQSPNLLVVGAYPADGDYDLRRGDPREREAVLRAIAAVPRPEQDPVLGPGAGLCRLWAA</sequence>
<dbReference type="PANTHER" id="PTHR36448">
    <property type="entry name" value="BLR7373 PROTEIN"/>
    <property type="match status" value="1"/>
</dbReference>
<gene>
    <name evidence="1" type="ORF">MON41_21570</name>
</gene>
<name>A0ABS9WB73_9PROT</name>
<dbReference type="Gene3D" id="2.60.120.10">
    <property type="entry name" value="Jelly Rolls"/>
    <property type="match status" value="1"/>
</dbReference>
<organism evidence="1 2">
    <name type="scientific">Teichococcus vastitatis</name>
    <dbReference type="NCBI Taxonomy" id="2307076"/>
    <lineage>
        <taxon>Bacteria</taxon>
        <taxon>Pseudomonadati</taxon>
        <taxon>Pseudomonadota</taxon>
        <taxon>Alphaproteobacteria</taxon>
        <taxon>Acetobacterales</taxon>
        <taxon>Roseomonadaceae</taxon>
        <taxon>Roseomonas</taxon>
    </lineage>
</organism>
<proteinExistence type="predicted"/>
<evidence type="ECO:0000313" key="1">
    <source>
        <dbReference type="EMBL" id="MCI0756248.1"/>
    </source>
</evidence>
<accession>A0ABS9WB73</accession>
<dbReference type="RefSeq" id="WP_241793837.1">
    <property type="nucleotide sequence ID" value="NZ_JALBUU010000105.1"/>
</dbReference>
<dbReference type="CDD" id="cd02219">
    <property type="entry name" value="cupin_YjlB-like"/>
    <property type="match status" value="1"/>
</dbReference>
<dbReference type="InterPro" id="IPR047121">
    <property type="entry name" value="YjiB-like"/>
</dbReference>
<comment type="caution">
    <text evidence="1">The sequence shown here is derived from an EMBL/GenBank/DDBJ whole genome shotgun (WGS) entry which is preliminary data.</text>
</comment>
<dbReference type="SUPFAM" id="SSF51182">
    <property type="entry name" value="RmlC-like cupins"/>
    <property type="match status" value="1"/>
</dbReference>
<dbReference type="InterPro" id="IPR011051">
    <property type="entry name" value="RmlC_Cupin_sf"/>
</dbReference>
<reference evidence="1 2" key="1">
    <citation type="submission" date="2022-03" db="EMBL/GenBank/DDBJ databases">
        <title>Complete genome analysis of Roseomonas KG 17.1 : a prolific producer of plant growth promoters.</title>
        <authorList>
            <person name="Saadouli I."/>
            <person name="Najjari A."/>
            <person name="Mosbah A."/>
            <person name="Ouzari H.I."/>
        </authorList>
    </citation>
    <scope>NUCLEOTIDE SEQUENCE [LARGE SCALE GENOMIC DNA]</scope>
    <source>
        <strain evidence="1 2">KG17-1</strain>
    </source>
</reference>
<dbReference type="InterPro" id="IPR014500">
    <property type="entry name" value="UCP019307_cupin"/>
</dbReference>
<evidence type="ECO:0000313" key="2">
    <source>
        <dbReference type="Proteomes" id="UP001201985"/>
    </source>
</evidence>
<keyword evidence="2" id="KW-1185">Reference proteome</keyword>